<dbReference type="EMBL" id="WBSL01000016">
    <property type="protein sequence ID" value="MPY68145.1"/>
    <property type="molecule type" value="Genomic_DNA"/>
</dbReference>
<dbReference type="AlphaFoldDB" id="A0A7X1NYI3"/>
<sequence>MHCAQVELLATELVPRPERETGLLELADRFGDTNLSGWGISIDDLVRYRDALRGLLGVDCALSYRDFREAVYPIDVTPEHLRHLTADELPTRLDDLLETEERFTLARGMLNRWRLWVISENSD</sequence>
<reference evidence="1 2" key="1">
    <citation type="submission" date="2019-10" db="EMBL/GenBank/DDBJ databases">
        <title>Deinococcus sp. isolated from soil.</title>
        <authorList>
            <person name="Li Y."/>
            <person name="Wang J."/>
        </authorList>
    </citation>
    <scope>NUCLEOTIDE SEQUENCE [LARGE SCALE GENOMIC DNA]</scope>
    <source>
        <strain evidence="1 2">SDU3-2</strain>
    </source>
</reference>
<gene>
    <name evidence="1" type="ORF">F8S09_15930</name>
</gene>
<accession>A0A7X1NYI3</accession>
<dbReference type="Proteomes" id="UP000484842">
    <property type="component" value="Unassembled WGS sequence"/>
</dbReference>
<dbReference type="RefSeq" id="WP_152872457.1">
    <property type="nucleotide sequence ID" value="NZ_WBSL01000016.1"/>
</dbReference>
<keyword evidence="2" id="KW-1185">Reference proteome</keyword>
<comment type="caution">
    <text evidence="1">The sequence shown here is derived from an EMBL/GenBank/DDBJ whole genome shotgun (WGS) entry which is preliminary data.</text>
</comment>
<organism evidence="1 2">
    <name type="scientific">Deinococcus terrestris</name>
    <dbReference type="NCBI Taxonomy" id="2651870"/>
    <lineage>
        <taxon>Bacteria</taxon>
        <taxon>Thermotogati</taxon>
        <taxon>Deinococcota</taxon>
        <taxon>Deinococci</taxon>
        <taxon>Deinococcales</taxon>
        <taxon>Deinococcaceae</taxon>
        <taxon>Deinococcus</taxon>
    </lineage>
</organism>
<evidence type="ECO:0000313" key="2">
    <source>
        <dbReference type="Proteomes" id="UP000484842"/>
    </source>
</evidence>
<proteinExistence type="predicted"/>
<evidence type="ECO:0000313" key="1">
    <source>
        <dbReference type="EMBL" id="MPY68145.1"/>
    </source>
</evidence>
<name>A0A7X1NYI3_9DEIO</name>
<protein>
    <submittedName>
        <fullName evidence="1">Uncharacterized protein</fullName>
    </submittedName>
</protein>